<dbReference type="SUPFAM" id="SSF55961">
    <property type="entry name" value="Bet v1-like"/>
    <property type="match status" value="1"/>
</dbReference>
<protein>
    <recommendedName>
        <fullName evidence="7">Rieske domain-containing protein</fullName>
    </recommendedName>
</protein>
<evidence type="ECO:0000256" key="3">
    <source>
        <dbReference type="ARBA" id="ARBA00022723"/>
    </source>
</evidence>
<dbReference type="RefSeq" id="WP_130478231.1">
    <property type="nucleotide sequence ID" value="NZ_SFCC01000014.1"/>
</dbReference>
<evidence type="ECO:0000256" key="2">
    <source>
        <dbReference type="ARBA" id="ARBA00022714"/>
    </source>
</evidence>
<dbReference type="PROSITE" id="PS51296">
    <property type="entry name" value="RIESKE"/>
    <property type="match status" value="1"/>
</dbReference>
<proteinExistence type="predicted"/>
<evidence type="ECO:0000256" key="6">
    <source>
        <dbReference type="ARBA" id="ARBA00023014"/>
    </source>
</evidence>
<comment type="caution">
    <text evidence="8">The sequence shown here is derived from an EMBL/GenBank/DDBJ whole genome shotgun (WGS) entry which is preliminary data.</text>
</comment>
<evidence type="ECO:0000256" key="1">
    <source>
        <dbReference type="ARBA" id="ARBA00001962"/>
    </source>
</evidence>
<dbReference type="OrthoDB" id="5243643at2"/>
<evidence type="ECO:0000259" key="7">
    <source>
        <dbReference type="PROSITE" id="PS51296"/>
    </source>
</evidence>
<dbReference type="Gene3D" id="3.90.380.10">
    <property type="entry name" value="Naphthalene 1,2-dioxygenase Alpha Subunit, Chain A, domain 1"/>
    <property type="match status" value="2"/>
</dbReference>
<dbReference type="GO" id="GO:0005506">
    <property type="term" value="F:iron ion binding"/>
    <property type="evidence" value="ECO:0007669"/>
    <property type="project" value="InterPro"/>
</dbReference>
<dbReference type="CDD" id="cd00680">
    <property type="entry name" value="RHO_alpha_C"/>
    <property type="match status" value="1"/>
</dbReference>
<dbReference type="InterPro" id="IPR017941">
    <property type="entry name" value="Rieske_2Fe-2S"/>
</dbReference>
<dbReference type="AlphaFoldDB" id="A0A4Q7J2P0"/>
<feature type="domain" description="Rieske" evidence="7">
    <location>
        <begin position="32"/>
        <end position="140"/>
    </location>
</feature>
<dbReference type="GO" id="GO:0004497">
    <property type="term" value="F:monooxygenase activity"/>
    <property type="evidence" value="ECO:0007669"/>
    <property type="project" value="UniProtKB-ARBA"/>
</dbReference>
<keyword evidence="4" id="KW-0560">Oxidoreductase</keyword>
<dbReference type="InterPro" id="IPR015879">
    <property type="entry name" value="Ring_hydroxy_dOase_asu_C_dom"/>
</dbReference>
<keyword evidence="6" id="KW-0411">Iron-sulfur</keyword>
<dbReference type="Pfam" id="PF00848">
    <property type="entry name" value="Ring_hydroxyl_A"/>
    <property type="match status" value="1"/>
</dbReference>
<dbReference type="Gene3D" id="2.102.10.10">
    <property type="entry name" value="Rieske [2Fe-2S] iron-sulphur domain"/>
    <property type="match status" value="1"/>
</dbReference>
<keyword evidence="2" id="KW-0001">2Fe-2S</keyword>
<dbReference type="CDD" id="cd03469">
    <property type="entry name" value="Rieske_RO_Alpha_N"/>
    <property type="match status" value="1"/>
</dbReference>
<organism evidence="8 9">
    <name type="scientific">Amycolatopsis suaedae</name>
    <dbReference type="NCBI Taxonomy" id="2510978"/>
    <lineage>
        <taxon>Bacteria</taxon>
        <taxon>Bacillati</taxon>
        <taxon>Actinomycetota</taxon>
        <taxon>Actinomycetes</taxon>
        <taxon>Pseudonocardiales</taxon>
        <taxon>Pseudonocardiaceae</taxon>
        <taxon>Amycolatopsis</taxon>
    </lineage>
</organism>
<name>A0A4Q7J2P0_9PSEU</name>
<reference evidence="8 9" key="1">
    <citation type="submission" date="2019-02" db="EMBL/GenBank/DDBJ databases">
        <title>Draft genome sequence of Amycolatopsis sp. 8-3EHSu isolated from roots of Suaeda maritima.</title>
        <authorList>
            <person name="Duangmal K."/>
            <person name="Chantavorakit T."/>
        </authorList>
    </citation>
    <scope>NUCLEOTIDE SEQUENCE [LARGE SCALE GENOMIC DNA]</scope>
    <source>
        <strain evidence="8 9">8-3EHSu</strain>
    </source>
</reference>
<dbReference type="PANTHER" id="PTHR43756:SF5">
    <property type="entry name" value="CHOLINE MONOOXYGENASE, CHLOROPLASTIC"/>
    <property type="match status" value="1"/>
</dbReference>
<dbReference type="InterPro" id="IPR036922">
    <property type="entry name" value="Rieske_2Fe-2S_sf"/>
</dbReference>
<evidence type="ECO:0000313" key="8">
    <source>
        <dbReference type="EMBL" id="RZQ61018.1"/>
    </source>
</evidence>
<dbReference type="GO" id="GO:0051537">
    <property type="term" value="F:2 iron, 2 sulfur cluster binding"/>
    <property type="evidence" value="ECO:0007669"/>
    <property type="project" value="UniProtKB-KW"/>
</dbReference>
<dbReference type="InterPro" id="IPR001663">
    <property type="entry name" value="Rng_hydr_dOase-A"/>
</dbReference>
<dbReference type="GO" id="GO:0016705">
    <property type="term" value="F:oxidoreductase activity, acting on paired donors, with incorporation or reduction of molecular oxygen"/>
    <property type="evidence" value="ECO:0007669"/>
    <property type="project" value="UniProtKB-ARBA"/>
</dbReference>
<dbReference type="EMBL" id="SFCC01000014">
    <property type="protein sequence ID" value="RZQ61018.1"/>
    <property type="molecule type" value="Genomic_DNA"/>
</dbReference>
<dbReference type="Pfam" id="PF00355">
    <property type="entry name" value="Rieske"/>
    <property type="match status" value="1"/>
</dbReference>
<sequence>MPPIGPSTLDADVYRDPQRYELERTSVLNNSWQIICRSSQIANPGDFHVWSGNGENVVITRRPDGGLAGFHNVCQHRGTRIVPESGTGARRFTCRWHNWAYDIHGRVTGVPDRPDFDREALKGLSSPTIDLEEWGGWVWAVLAGPGVAGPLLDWLGSEIAGELSAYRMEEMRLADKVEWEVDVNWKVCVDAFSEYYHAQALHRIPAADVKDARQSTMDVFGRNGMMVVPLQGALDDLRSTLDHNALAICNYNLFPTAVFNCHRVHTQLFRAVPLAVDKTRFEAWELQYDTDDEEYNDSAEMHWEVVKAIVQEDVDEWTNVAAVAGSSAYRQNIFNERECLITHFHRVCDDMLAGGNGLGLEPKHARDSATLH</sequence>
<comment type="cofactor">
    <cofactor evidence="1">
        <name>Fe cation</name>
        <dbReference type="ChEBI" id="CHEBI:24875"/>
    </cofactor>
</comment>
<keyword evidence="3" id="KW-0479">Metal-binding</keyword>
<dbReference type="PRINTS" id="PR00090">
    <property type="entry name" value="RNGDIOXGNASE"/>
</dbReference>
<gene>
    <name evidence="8" type="ORF">EWH70_26510</name>
</gene>
<keyword evidence="5" id="KW-0408">Iron</keyword>
<accession>A0A4Q7J2P0</accession>
<dbReference type="Proteomes" id="UP000292003">
    <property type="component" value="Unassembled WGS sequence"/>
</dbReference>
<evidence type="ECO:0000256" key="5">
    <source>
        <dbReference type="ARBA" id="ARBA00023004"/>
    </source>
</evidence>
<evidence type="ECO:0000256" key="4">
    <source>
        <dbReference type="ARBA" id="ARBA00023002"/>
    </source>
</evidence>
<keyword evidence="9" id="KW-1185">Reference proteome</keyword>
<dbReference type="PANTHER" id="PTHR43756">
    <property type="entry name" value="CHOLINE MONOOXYGENASE, CHLOROPLASTIC"/>
    <property type="match status" value="1"/>
</dbReference>
<dbReference type="SUPFAM" id="SSF50022">
    <property type="entry name" value="ISP domain"/>
    <property type="match status" value="1"/>
</dbReference>
<evidence type="ECO:0000313" key="9">
    <source>
        <dbReference type="Proteomes" id="UP000292003"/>
    </source>
</evidence>